<dbReference type="InterPro" id="IPR011006">
    <property type="entry name" value="CheY-like_superfamily"/>
</dbReference>
<evidence type="ECO:0000256" key="2">
    <source>
        <dbReference type="PROSITE-ProRule" id="PRU00169"/>
    </source>
</evidence>
<evidence type="ECO:0000313" key="5">
    <source>
        <dbReference type="Proteomes" id="UP001259572"/>
    </source>
</evidence>
<dbReference type="InterPro" id="IPR001789">
    <property type="entry name" value="Sig_transdc_resp-reg_receiver"/>
</dbReference>
<dbReference type="Proteomes" id="UP001259572">
    <property type="component" value="Unassembled WGS sequence"/>
</dbReference>
<protein>
    <submittedName>
        <fullName evidence="4">Response regulator</fullName>
    </submittedName>
</protein>
<keyword evidence="1 2" id="KW-0597">Phosphoprotein</keyword>
<keyword evidence="5" id="KW-1185">Reference proteome</keyword>
<organism evidence="4 5">
    <name type="scientific">Sphingosinicella rhizophila</name>
    <dbReference type="NCBI Taxonomy" id="3050082"/>
    <lineage>
        <taxon>Bacteria</taxon>
        <taxon>Pseudomonadati</taxon>
        <taxon>Pseudomonadota</taxon>
        <taxon>Alphaproteobacteria</taxon>
        <taxon>Sphingomonadales</taxon>
        <taxon>Sphingosinicellaceae</taxon>
        <taxon>Sphingosinicella</taxon>
    </lineage>
</organism>
<proteinExistence type="predicted"/>
<dbReference type="Gene3D" id="3.40.50.2300">
    <property type="match status" value="1"/>
</dbReference>
<dbReference type="Pfam" id="PF00072">
    <property type="entry name" value="Response_reg"/>
    <property type="match status" value="1"/>
</dbReference>
<gene>
    <name evidence="4" type="ORF">RQX22_15965</name>
</gene>
<dbReference type="PANTHER" id="PTHR44591">
    <property type="entry name" value="STRESS RESPONSE REGULATOR PROTEIN 1"/>
    <property type="match status" value="1"/>
</dbReference>
<name>A0ABU3QAL7_9SPHN</name>
<dbReference type="SUPFAM" id="SSF52172">
    <property type="entry name" value="CheY-like"/>
    <property type="match status" value="1"/>
</dbReference>
<accession>A0ABU3QAL7</accession>
<dbReference type="PROSITE" id="PS50110">
    <property type="entry name" value="RESPONSE_REGULATORY"/>
    <property type="match status" value="1"/>
</dbReference>
<sequence>MLNILIVEDEPLLATTLKHLVELNPMYKVTAIADDPDSAMQAVEEKRPDLALVDLQLANATSGYSVAAKLHEIGVPCLFTTGKAPAFPVPDLAIGCLHKPFQEEDLVRALRAAEDIVRGRETMILRPKLPEQLQLYSTEPAEPESHEESWVPALNRERGSLRTRLSHWFAVH</sequence>
<reference evidence="4 5" key="1">
    <citation type="submission" date="2023-05" db="EMBL/GenBank/DDBJ databases">
        <authorList>
            <person name="Guo Y."/>
        </authorList>
    </citation>
    <scope>NUCLEOTIDE SEQUENCE [LARGE SCALE GENOMIC DNA]</scope>
    <source>
        <strain evidence="4 5">GR2756</strain>
    </source>
</reference>
<dbReference type="SMART" id="SM00448">
    <property type="entry name" value="REC"/>
    <property type="match status" value="1"/>
</dbReference>
<feature type="modified residue" description="4-aspartylphosphate" evidence="2">
    <location>
        <position position="54"/>
    </location>
</feature>
<comment type="caution">
    <text evidence="4">The sequence shown here is derived from an EMBL/GenBank/DDBJ whole genome shotgun (WGS) entry which is preliminary data.</text>
</comment>
<evidence type="ECO:0000256" key="1">
    <source>
        <dbReference type="ARBA" id="ARBA00022553"/>
    </source>
</evidence>
<feature type="domain" description="Response regulatory" evidence="3">
    <location>
        <begin position="3"/>
        <end position="114"/>
    </location>
</feature>
<dbReference type="EMBL" id="JAVUPU010000009">
    <property type="protein sequence ID" value="MDT9600456.1"/>
    <property type="molecule type" value="Genomic_DNA"/>
</dbReference>
<evidence type="ECO:0000259" key="3">
    <source>
        <dbReference type="PROSITE" id="PS50110"/>
    </source>
</evidence>
<evidence type="ECO:0000313" key="4">
    <source>
        <dbReference type="EMBL" id="MDT9600456.1"/>
    </source>
</evidence>
<dbReference type="InterPro" id="IPR050595">
    <property type="entry name" value="Bact_response_regulator"/>
</dbReference>
<dbReference type="RefSeq" id="WP_315727643.1">
    <property type="nucleotide sequence ID" value="NZ_JAVUPU010000009.1"/>
</dbReference>
<dbReference type="PANTHER" id="PTHR44591:SF3">
    <property type="entry name" value="RESPONSE REGULATORY DOMAIN-CONTAINING PROTEIN"/>
    <property type="match status" value="1"/>
</dbReference>